<evidence type="ECO:0000313" key="2">
    <source>
        <dbReference type="EMBL" id="MQL90585.1"/>
    </source>
</evidence>
<keyword evidence="1" id="KW-0812">Transmembrane</keyword>
<keyword evidence="1" id="KW-1133">Transmembrane helix</keyword>
<feature type="transmembrane region" description="Helical" evidence="1">
    <location>
        <begin position="491"/>
        <end position="512"/>
    </location>
</feature>
<name>A0A843V3Z5_COLES</name>
<keyword evidence="3" id="KW-1185">Reference proteome</keyword>
<evidence type="ECO:0000256" key="1">
    <source>
        <dbReference type="SAM" id="Phobius"/>
    </source>
</evidence>
<protein>
    <submittedName>
        <fullName evidence="2">Uncharacterized protein</fullName>
    </submittedName>
</protein>
<feature type="transmembrane region" description="Helical" evidence="1">
    <location>
        <begin position="547"/>
        <end position="571"/>
    </location>
</feature>
<organism evidence="2 3">
    <name type="scientific">Colocasia esculenta</name>
    <name type="common">Wild taro</name>
    <name type="synonym">Arum esculentum</name>
    <dbReference type="NCBI Taxonomy" id="4460"/>
    <lineage>
        <taxon>Eukaryota</taxon>
        <taxon>Viridiplantae</taxon>
        <taxon>Streptophyta</taxon>
        <taxon>Embryophyta</taxon>
        <taxon>Tracheophyta</taxon>
        <taxon>Spermatophyta</taxon>
        <taxon>Magnoliopsida</taxon>
        <taxon>Liliopsida</taxon>
        <taxon>Araceae</taxon>
        <taxon>Aroideae</taxon>
        <taxon>Colocasieae</taxon>
        <taxon>Colocasia</taxon>
    </lineage>
</organism>
<keyword evidence="1" id="KW-0472">Membrane</keyword>
<feature type="transmembrane region" description="Helical" evidence="1">
    <location>
        <begin position="304"/>
        <end position="332"/>
    </location>
</feature>
<proteinExistence type="predicted"/>
<feature type="transmembrane region" description="Helical" evidence="1">
    <location>
        <begin position="613"/>
        <end position="635"/>
    </location>
</feature>
<accession>A0A843V3Z5</accession>
<reference evidence="2" key="1">
    <citation type="submission" date="2017-07" db="EMBL/GenBank/DDBJ databases">
        <title>Taro Niue Genome Assembly and Annotation.</title>
        <authorList>
            <person name="Atibalentja N."/>
            <person name="Keating K."/>
            <person name="Fields C.J."/>
        </authorList>
    </citation>
    <scope>NUCLEOTIDE SEQUENCE</scope>
    <source>
        <strain evidence="2">Niue_2</strain>
        <tissue evidence="2">Leaf</tissue>
    </source>
</reference>
<feature type="transmembrane region" description="Helical" evidence="1">
    <location>
        <begin position="583"/>
        <end position="601"/>
    </location>
</feature>
<comment type="caution">
    <text evidence="2">The sequence shown here is derived from an EMBL/GenBank/DDBJ whole genome shotgun (WGS) entry which is preliminary data.</text>
</comment>
<feature type="transmembrane region" description="Helical" evidence="1">
    <location>
        <begin position="375"/>
        <end position="400"/>
    </location>
</feature>
<feature type="transmembrane region" description="Helical" evidence="1">
    <location>
        <begin position="339"/>
        <end position="355"/>
    </location>
</feature>
<dbReference type="Proteomes" id="UP000652761">
    <property type="component" value="Unassembled WGS sequence"/>
</dbReference>
<evidence type="ECO:0000313" key="3">
    <source>
        <dbReference type="Proteomes" id="UP000652761"/>
    </source>
</evidence>
<gene>
    <name evidence="2" type="ORF">Taro_023193</name>
</gene>
<feature type="transmembrane region" description="Helical" evidence="1">
    <location>
        <begin position="217"/>
        <end position="244"/>
    </location>
</feature>
<feature type="transmembrane region" description="Helical" evidence="1">
    <location>
        <begin position="185"/>
        <end position="205"/>
    </location>
</feature>
<sequence length="788" mass="84399">MVSVLPGGVPSSQVVPCVPALADSPFGGFRKGCRACLCLLGLLSPFPGTPILGSLLREFSRLRACSISPSHCLALRWFRSHVGRVGVGPQLGRAAVVQGSSACGPSTMWRSEVVVPVVRRSFSHGCSVSLVVTPGCSFPTSWRSGMLGACVVRLWSHVVAPVFRELLCLSGCMPRCCFRFVFDSAGSAGVVFGPTLVVGRVITLFRCFGLGVSCKRVLLLLLGACAASVVAVFARAAVGFILGLHVRVVVSRRLREPTCGVAFISAGLWSAELVEGVLPEFVSVGSGGGKNCVVVVLVRVPLPLGLLLCSLKSSAVLSLWVEVSVVWLVAVALPSKLRWLRYAAVVLAGAFWWVFPERCLGGSGGGSPRTYLRCFCSSACCSVSLCWSVLVGRLILCVLVKVLPRIALLSILAEVLPERLLALLVEVLPRAALCLFWLSLLSLCRDELSLLPIGLPVLQSAWVLSVKDFVCPYGRVVCFASRALRALPDGGLCVALSACVVGAVPCVCVLLRADVVIAFLKLLDFLVFFSCGSLVESPLRLALCRLLWRVLSVSPCCSAVSATVLHLAWFWCLWWRLVLVLEWFVFMPSGALVCCVALWVASGVEFSASGTPCAGPCLVVVPLPLWGGCFVLSSFPNLRRLLWFCLCACACGAFGLVFLWLHSRCVSLSDREDDLGEIEWCQWTLSCVPWLDHEDDLGASCCYLCGAIQWSLAVDLLASFSVAVSSWDLCLVIGQRVSVASEVSDATVICVATSEWQAWQSDLSGCRGVPKGCVLVAVWVAIVLRLLT</sequence>
<dbReference type="EMBL" id="NMUH01001257">
    <property type="protein sequence ID" value="MQL90585.1"/>
    <property type="molecule type" value="Genomic_DNA"/>
</dbReference>
<feature type="transmembrane region" description="Helical" evidence="1">
    <location>
        <begin position="641"/>
        <end position="661"/>
    </location>
</feature>
<dbReference type="AlphaFoldDB" id="A0A843V3Z5"/>